<gene>
    <name evidence="1" type="ORF">Tci_900783</name>
</gene>
<comment type="caution">
    <text evidence="1">The sequence shown here is derived from an EMBL/GenBank/DDBJ whole genome shotgun (WGS) entry which is preliminary data.</text>
</comment>
<proteinExistence type="predicted"/>
<dbReference type="AlphaFoldDB" id="A0A699V9Q1"/>
<protein>
    <submittedName>
        <fullName evidence="1">Cysteine-rich RLK (Receptor-like protein kinase) 8</fullName>
    </submittedName>
</protein>
<accession>A0A699V9Q1</accession>
<reference evidence="1" key="1">
    <citation type="journal article" date="2019" name="Sci. Rep.">
        <title>Draft genome of Tanacetum cinerariifolium, the natural source of mosquito coil.</title>
        <authorList>
            <person name="Yamashiro T."/>
            <person name="Shiraishi A."/>
            <person name="Satake H."/>
            <person name="Nakayama K."/>
        </authorList>
    </citation>
    <scope>NUCLEOTIDE SEQUENCE</scope>
</reference>
<keyword evidence="1" id="KW-0418">Kinase</keyword>
<sequence length="58" mass="6410">MNFKEAVADPGWCSAMDAELEALEENGTWELTSLPPGKKAIGSHWIFKTKLKTDGTEE</sequence>
<feature type="non-terminal residue" evidence="1">
    <location>
        <position position="58"/>
    </location>
</feature>
<keyword evidence="1" id="KW-0675">Receptor</keyword>
<evidence type="ECO:0000313" key="1">
    <source>
        <dbReference type="EMBL" id="GFD28814.1"/>
    </source>
</evidence>
<organism evidence="1">
    <name type="scientific">Tanacetum cinerariifolium</name>
    <name type="common">Dalmatian daisy</name>
    <name type="synonym">Chrysanthemum cinerariifolium</name>
    <dbReference type="NCBI Taxonomy" id="118510"/>
    <lineage>
        <taxon>Eukaryota</taxon>
        <taxon>Viridiplantae</taxon>
        <taxon>Streptophyta</taxon>
        <taxon>Embryophyta</taxon>
        <taxon>Tracheophyta</taxon>
        <taxon>Spermatophyta</taxon>
        <taxon>Magnoliopsida</taxon>
        <taxon>eudicotyledons</taxon>
        <taxon>Gunneridae</taxon>
        <taxon>Pentapetalae</taxon>
        <taxon>asterids</taxon>
        <taxon>campanulids</taxon>
        <taxon>Asterales</taxon>
        <taxon>Asteraceae</taxon>
        <taxon>Asteroideae</taxon>
        <taxon>Anthemideae</taxon>
        <taxon>Anthemidinae</taxon>
        <taxon>Tanacetum</taxon>
    </lineage>
</organism>
<dbReference type="EMBL" id="BKCJ011388798">
    <property type="protein sequence ID" value="GFD28814.1"/>
    <property type="molecule type" value="Genomic_DNA"/>
</dbReference>
<keyword evidence="1" id="KW-0808">Transferase</keyword>
<dbReference type="GO" id="GO:0016301">
    <property type="term" value="F:kinase activity"/>
    <property type="evidence" value="ECO:0007669"/>
    <property type="project" value="UniProtKB-KW"/>
</dbReference>
<name>A0A699V9Q1_TANCI</name>